<dbReference type="EMBL" id="JBHTKA010000007">
    <property type="protein sequence ID" value="MFD1000741.1"/>
    <property type="molecule type" value="Genomic_DNA"/>
</dbReference>
<keyword evidence="3" id="KW-1185">Reference proteome</keyword>
<protein>
    <submittedName>
        <fullName evidence="2">DUF2306 domain-containing protein</fullName>
    </submittedName>
</protein>
<dbReference type="Proteomes" id="UP001597112">
    <property type="component" value="Unassembled WGS sequence"/>
</dbReference>
<proteinExistence type="predicted"/>
<feature type="transmembrane region" description="Helical" evidence="1">
    <location>
        <begin position="51"/>
        <end position="75"/>
    </location>
</feature>
<gene>
    <name evidence="2" type="ORF">ACFQ21_15550</name>
</gene>
<evidence type="ECO:0000313" key="2">
    <source>
        <dbReference type="EMBL" id="MFD1000741.1"/>
    </source>
</evidence>
<dbReference type="InterPro" id="IPR018750">
    <property type="entry name" value="DUF2306_membrane"/>
</dbReference>
<evidence type="ECO:0000313" key="3">
    <source>
        <dbReference type="Proteomes" id="UP001597112"/>
    </source>
</evidence>
<keyword evidence="1" id="KW-0812">Transmembrane</keyword>
<feature type="transmembrane region" description="Helical" evidence="1">
    <location>
        <begin position="154"/>
        <end position="175"/>
    </location>
</feature>
<keyword evidence="1" id="KW-0472">Membrane</keyword>
<feature type="transmembrane region" description="Helical" evidence="1">
    <location>
        <begin position="87"/>
        <end position="110"/>
    </location>
</feature>
<name>A0ABW3K6G9_9BACT</name>
<keyword evidence="1" id="KW-1133">Transmembrane helix</keyword>
<dbReference type="Pfam" id="PF10067">
    <property type="entry name" value="DUF2306"/>
    <property type="match status" value="1"/>
</dbReference>
<feature type="transmembrane region" description="Helical" evidence="1">
    <location>
        <begin position="116"/>
        <end position="133"/>
    </location>
</feature>
<accession>A0ABW3K6G9</accession>
<sequence>MRLAITLFRNVFLGIVVLLALALAANALTYSNFDPQYGFLRLKQQAVATGWYLPAYYSHVLIGGIILMVGFFQLHPKSIRFRKLHRIGGYIYVMGILFFAAPGGIVMSLFVDRGPWVLASFLLQGSLWFLFTARAFDRIRKKDIAGHRQWMWRSYALTFAAITLRIYIFISSYSYNLSVPQAYATLAWLSWVPNLVLAEIYLRTSTSMQRNGTASGH</sequence>
<feature type="transmembrane region" description="Helical" evidence="1">
    <location>
        <begin position="181"/>
        <end position="202"/>
    </location>
</feature>
<organism evidence="2 3">
    <name type="scientific">Ohtaekwangia kribbensis</name>
    <dbReference type="NCBI Taxonomy" id="688913"/>
    <lineage>
        <taxon>Bacteria</taxon>
        <taxon>Pseudomonadati</taxon>
        <taxon>Bacteroidota</taxon>
        <taxon>Cytophagia</taxon>
        <taxon>Cytophagales</taxon>
        <taxon>Fulvivirgaceae</taxon>
        <taxon>Ohtaekwangia</taxon>
    </lineage>
</organism>
<dbReference type="RefSeq" id="WP_377580196.1">
    <property type="nucleotide sequence ID" value="NZ_JBHTKA010000007.1"/>
</dbReference>
<reference evidence="3" key="1">
    <citation type="journal article" date="2019" name="Int. J. Syst. Evol. Microbiol.">
        <title>The Global Catalogue of Microorganisms (GCM) 10K type strain sequencing project: providing services to taxonomists for standard genome sequencing and annotation.</title>
        <authorList>
            <consortium name="The Broad Institute Genomics Platform"/>
            <consortium name="The Broad Institute Genome Sequencing Center for Infectious Disease"/>
            <person name="Wu L."/>
            <person name="Ma J."/>
        </authorList>
    </citation>
    <scope>NUCLEOTIDE SEQUENCE [LARGE SCALE GENOMIC DNA]</scope>
    <source>
        <strain evidence="3">CCUG 58938</strain>
    </source>
</reference>
<comment type="caution">
    <text evidence="2">The sequence shown here is derived from an EMBL/GenBank/DDBJ whole genome shotgun (WGS) entry which is preliminary data.</text>
</comment>
<evidence type="ECO:0000256" key="1">
    <source>
        <dbReference type="SAM" id="Phobius"/>
    </source>
</evidence>